<evidence type="ECO:0000313" key="9">
    <source>
        <dbReference type="EMBL" id="SJM61493.1"/>
    </source>
</evidence>
<keyword evidence="5 8" id="KW-0812">Transmembrane</keyword>
<dbReference type="Pfam" id="PF03547">
    <property type="entry name" value="Mem_trans"/>
    <property type="match status" value="2"/>
</dbReference>
<evidence type="ECO:0000256" key="5">
    <source>
        <dbReference type="ARBA" id="ARBA00022692"/>
    </source>
</evidence>
<dbReference type="Gene3D" id="1.20.1530.20">
    <property type="match status" value="1"/>
</dbReference>
<feature type="transmembrane region" description="Helical" evidence="8">
    <location>
        <begin position="118"/>
        <end position="138"/>
    </location>
</feature>
<sequence>MGFGIIAFVIFVGWLLARIGIVTSESRIVLNRVAFFAASPALLFMIISRSDVAVVFSGVLGASALAIVTVGIIYYVVARLWFTKDKGRLAMGTNLSVYTNINNIGLPVAIYVIGDAQYVGPIMLLQLIIMAPLLLGALDMQKQGRLSAARILTQPVRNPIVIASLLGLVVAVTGFELPEFVVQPLDTLGGAAVPLMLLAFGASLSGSKPLAPGTGRREVLFAAGLKAVVMPVVAWVFAQFVFQLPPEQVYAVTVLGALPTAQNMYQYALQYRTGEIIARDVILLTTFASLPVMLVIAALMHG</sequence>
<evidence type="ECO:0000313" key="10">
    <source>
        <dbReference type="Proteomes" id="UP000195787"/>
    </source>
</evidence>
<evidence type="ECO:0000256" key="3">
    <source>
        <dbReference type="ARBA" id="ARBA00022448"/>
    </source>
</evidence>
<feature type="transmembrane region" description="Helical" evidence="8">
    <location>
        <begin position="248"/>
        <end position="269"/>
    </location>
</feature>
<evidence type="ECO:0000256" key="2">
    <source>
        <dbReference type="ARBA" id="ARBA00010145"/>
    </source>
</evidence>
<name>A0A1R4G092_9MICO</name>
<evidence type="ECO:0000256" key="7">
    <source>
        <dbReference type="ARBA" id="ARBA00023136"/>
    </source>
</evidence>
<dbReference type="InterPro" id="IPR038770">
    <property type="entry name" value="Na+/solute_symporter_sf"/>
</dbReference>
<dbReference type="PANTHER" id="PTHR36838:SF3">
    <property type="entry name" value="TRANSPORTER AUXIN EFFLUX CARRIER EC FAMILY"/>
    <property type="match status" value="1"/>
</dbReference>
<feature type="transmembrane region" description="Helical" evidence="8">
    <location>
        <begin position="29"/>
        <end position="47"/>
    </location>
</feature>
<keyword evidence="4" id="KW-1003">Cell membrane</keyword>
<feature type="transmembrane region" description="Helical" evidence="8">
    <location>
        <begin position="219"/>
        <end position="242"/>
    </location>
</feature>
<evidence type="ECO:0000256" key="1">
    <source>
        <dbReference type="ARBA" id="ARBA00004651"/>
    </source>
</evidence>
<reference evidence="9 10" key="1">
    <citation type="submission" date="2017-02" db="EMBL/GenBank/DDBJ databases">
        <authorList>
            <person name="Peterson S.W."/>
        </authorList>
    </citation>
    <scope>NUCLEOTIDE SEQUENCE [LARGE SCALE GENOMIC DNA]</scope>
    <source>
        <strain evidence="9 10">LMG 22410</strain>
    </source>
</reference>
<keyword evidence="6 8" id="KW-1133">Transmembrane helix</keyword>
<dbReference type="GO" id="GO:0005886">
    <property type="term" value="C:plasma membrane"/>
    <property type="evidence" value="ECO:0007669"/>
    <property type="project" value="UniProtKB-SubCell"/>
</dbReference>
<dbReference type="AlphaFoldDB" id="A0A1R4G092"/>
<feature type="transmembrane region" description="Helical" evidence="8">
    <location>
        <begin position="159"/>
        <end position="175"/>
    </location>
</feature>
<feature type="transmembrane region" description="Helical" evidence="8">
    <location>
        <begin position="281"/>
        <end position="300"/>
    </location>
</feature>
<dbReference type="Proteomes" id="UP000195787">
    <property type="component" value="Unassembled WGS sequence"/>
</dbReference>
<evidence type="ECO:0000256" key="4">
    <source>
        <dbReference type="ARBA" id="ARBA00022475"/>
    </source>
</evidence>
<dbReference type="PANTHER" id="PTHR36838">
    <property type="entry name" value="AUXIN EFFLUX CARRIER FAMILY PROTEIN"/>
    <property type="match status" value="1"/>
</dbReference>
<feature type="transmembrane region" description="Helical" evidence="8">
    <location>
        <begin position="53"/>
        <end position="77"/>
    </location>
</feature>
<organism evidence="9 10">
    <name type="scientific">Agrococcus casei LMG 22410</name>
    <dbReference type="NCBI Taxonomy" id="1255656"/>
    <lineage>
        <taxon>Bacteria</taxon>
        <taxon>Bacillati</taxon>
        <taxon>Actinomycetota</taxon>
        <taxon>Actinomycetes</taxon>
        <taxon>Micrococcales</taxon>
        <taxon>Microbacteriaceae</taxon>
        <taxon>Agrococcus</taxon>
    </lineage>
</organism>
<proteinExistence type="inferred from homology"/>
<keyword evidence="3" id="KW-0813">Transport</keyword>
<comment type="subcellular location">
    <subcellularLocation>
        <location evidence="1">Cell membrane</location>
        <topology evidence="1">Multi-pass membrane protein</topology>
    </subcellularLocation>
</comment>
<accession>A0A1R4G092</accession>
<feature type="transmembrane region" description="Helical" evidence="8">
    <location>
        <begin position="187"/>
        <end position="207"/>
    </location>
</feature>
<feature type="transmembrane region" description="Helical" evidence="8">
    <location>
        <begin position="6"/>
        <end position="22"/>
    </location>
</feature>
<evidence type="ECO:0000256" key="8">
    <source>
        <dbReference type="SAM" id="Phobius"/>
    </source>
</evidence>
<keyword evidence="7 8" id="KW-0472">Membrane</keyword>
<protein>
    <submittedName>
        <fullName evidence="9">Auxin Efflux Carrier</fullName>
    </submittedName>
</protein>
<feature type="transmembrane region" description="Helical" evidence="8">
    <location>
        <begin position="89"/>
        <end position="112"/>
    </location>
</feature>
<dbReference type="InterPro" id="IPR004776">
    <property type="entry name" value="Mem_transp_PIN-like"/>
</dbReference>
<dbReference type="EMBL" id="FUHU01000035">
    <property type="protein sequence ID" value="SJM61493.1"/>
    <property type="molecule type" value="Genomic_DNA"/>
</dbReference>
<comment type="similarity">
    <text evidence="2">Belongs to the auxin efflux carrier (TC 2.A.69) family.</text>
</comment>
<dbReference type="GO" id="GO:0055085">
    <property type="term" value="P:transmembrane transport"/>
    <property type="evidence" value="ECO:0007669"/>
    <property type="project" value="InterPro"/>
</dbReference>
<evidence type="ECO:0000256" key="6">
    <source>
        <dbReference type="ARBA" id="ARBA00022989"/>
    </source>
</evidence>
<keyword evidence="10" id="KW-1185">Reference proteome</keyword>
<gene>
    <name evidence="9" type="ORF">CZ674_07745</name>
</gene>